<comment type="similarity">
    <text evidence="2">Belongs to the UQCRH/QCR6 family.</text>
</comment>
<accession>A0A0J9T683</accession>
<sequence length="120" mass="14084">MLLTVAAEEIAQLQAHTNRRPLEGISPHTAYTMSYPYYTEFFVRFPKFKEREESERTVDPRIELEKKCQAKCVRPVNEYQSCVSRVQAKPEMKGNCLGQHEEMYMCIDHCVAKDLFNYLV</sequence>
<organism evidence="11 13">
    <name type="scientific">Plasmodium vivax Mauritania I</name>
    <dbReference type="NCBI Taxonomy" id="1035515"/>
    <lineage>
        <taxon>Eukaryota</taxon>
        <taxon>Sar</taxon>
        <taxon>Alveolata</taxon>
        <taxon>Apicomplexa</taxon>
        <taxon>Aconoidasida</taxon>
        <taxon>Haemosporida</taxon>
        <taxon>Plasmodiidae</taxon>
        <taxon>Plasmodium</taxon>
        <taxon>Plasmodium (Plasmodium)</taxon>
    </lineage>
</organism>
<dbReference type="Gene3D" id="1.10.287.20">
    <property type="entry name" value="Ubiquinol-cytochrome C reductase hinge domain"/>
    <property type="match status" value="1"/>
</dbReference>
<evidence type="ECO:0000313" key="13">
    <source>
        <dbReference type="Proteomes" id="UP000053776"/>
    </source>
</evidence>
<evidence type="ECO:0000256" key="7">
    <source>
        <dbReference type="ARBA" id="ARBA00023128"/>
    </source>
</evidence>
<evidence type="ECO:0000256" key="2">
    <source>
        <dbReference type="ARBA" id="ARBA00006498"/>
    </source>
</evidence>
<evidence type="ECO:0000256" key="1">
    <source>
        <dbReference type="ARBA" id="ARBA00004137"/>
    </source>
</evidence>
<evidence type="ECO:0000256" key="4">
    <source>
        <dbReference type="ARBA" id="ARBA00022660"/>
    </source>
</evidence>
<dbReference type="GO" id="GO:0005743">
    <property type="term" value="C:mitochondrial inner membrane"/>
    <property type="evidence" value="ECO:0007669"/>
    <property type="project" value="UniProtKB-SubCell"/>
</dbReference>
<dbReference type="SUPFAM" id="SSF81531">
    <property type="entry name" value="Non-heme 11 kDa protein of cytochrome bc1 complex (Ubiquinol-cytochrome c reductase)"/>
    <property type="match status" value="1"/>
</dbReference>
<dbReference type="InterPro" id="IPR023184">
    <property type="entry name" value="Ubol_cytC_Rdtase_hinge_dom"/>
</dbReference>
<comment type="subcellular location">
    <subcellularLocation>
        <location evidence="1">Mitochondrion inner membrane</location>
        <topology evidence="1">Peripheral membrane protein</topology>
        <orientation evidence="1">Intermembrane side</orientation>
    </subcellularLocation>
</comment>
<evidence type="ECO:0000256" key="3">
    <source>
        <dbReference type="ARBA" id="ARBA00022448"/>
    </source>
</evidence>
<dbReference type="PANTHER" id="PTHR15336:SF0">
    <property type="entry name" value="CYTOCHROME B-C1 COMPLEX SUBUNIT 6, MITOCHONDRIAL"/>
    <property type="match status" value="1"/>
</dbReference>
<dbReference type="OrthoDB" id="405848at2759"/>
<keyword evidence="3" id="KW-0813">Transport</keyword>
<keyword evidence="5" id="KW-0999">Mitochondrion inner membrane</keyword>
<dbReference type="FunFam" id="1.10.287.20:FF:000001">
    <property type="entry name" value="Cytochrome b-c1 complex subunit 6"/>
    <property type="match status" value="1"/>
</dbReference>
<evidence type="ECO:0000256" key="8">
    <source>
        <dbReference type="ARBA" id="ARBA00023136"/>
    </source>
</evidence>
<reference evidence="11 13" key="1">
    <citation type="submission" date="2011-08" db="EMBL/GenBank/DDBJ databases">
        <title>The Genome Sequence of Plasmodium vivax Mauritania I.</title>
        <authorList>
            <consortium name="The Broad Institute Genome Sequencing Platform"/>
            <consortium name="The Broad Institute Genome Sequencing Center for Infectious Disease"/>
            <person name="Neafsey D."/>
            <person name="Carlton J."/>
            <person name="Barnwell J."/>
            <person name="Collins W."/>
            <person name="Escalante A."/>
            <person name="Mullikin J."/>
            <person name="Saul A."/>
            <person name="Guigo R."/>
            <person name="Camara F."/>
            <person name="Young S.K."/>
            <person name="Zeng Q."/>
            <person name="Gargeya S."/>
            <person name="Fitzgerald M."/>
            <person name="Haas B."/>
            <person name="Abouelleil A."/>
            <person name="Alvarado L."/>
            <person name="Arachchi H.M."/>
            <person name="Berlin A."/>
            <person name="Brown A."/>
            <person name="Chapman S.B."/>
            <person name="Chen Z."/>
            <person name="Dunbar C."/>
            <person name="Freedman E."/>
            <person name="Gearin G."/>
            <person name="Gellesch M."/>
            <person name="Goldberg J."/>
            <person name="Griggs A."/>
            <person name="Gujja S."/>
            <person name="Heiman D."/>
            <person name="Howarth C."/>
            <person name="Larson L."/>
            <person name="Lui A."/>
            <person name="MacDonald P.J.P."/>
            <person name="Montmayeur A."/>
            <person name="Murphy C."/>
            <person name="Neiman D."/>
            <person name="Pearson M."/>
            <person name="Priest M."/>
            <person name="Roberts A."/>
            <person name="Saif S."/>
            <person name="Shea T."/>
            <person name="Shenoy N."/>
            <person name="Sisk P."/>
            <person name="Stolte C."/>
            <person name="Sykes S."/>
            <person name="Wortman J."/>
            <person name="Nusbaum C."/>
            <person name="Birren B."/>
        </authorList>
    </citation>
    <scope>NUCLEOTIDE SEQUENCE [LARGE SCALE GENOMIC DNA]</scope>
    <source>
        <strain evidence="11 13">Mauritania I</strain>
    </source>
</reference>
<dbReference type="EMBL" id="KQ235104">
    <property type="protein sequence ID" value="KMZ90604.1"/>
    <property type="molecule type" value="Genomic_DNA"/>
</dbReference>
<dbReference type="Pfam" id="PF02320">
    <property type="entry name" value="UCR_hinge"/>
    <property type="match status" value="1"/>
</dbReference>
<feature type="domain" description="Ubiquinol-cytochrome C reductase hinge" evidence="10">
    <location>
        <begin position="59"/>
        <end position="119"/>
    </location>
</feature>
<dbReference type="AlphaFoldDB" id="A0A0J9T683"/>
<dbReference type="GO" id="GO:0006122">
    <property type="term" value="P:mitochondrial electron transport, ubiquinol to cytochrome c"/>
    <property type="evidence" value="ECO:0007669"/>
    <property type="project" value="InterPro"/>
</dbReference>
<dbReference type="InterPro" id="IPR003422">
    <property type="entry name" value="Cyt_b-c1_6"/>
</dbReference>
<evidence type="ECO:0000259" key="10">
    <source>
        <dbReference type="Pfam" id="PF02320"/>
    </source>
</evidence>
<evidence type="ECO:0000313" key="11">
    <source>
        <dbReference type="EMBL" id="KMZ90604.1"/>
    </source>
</evidence>
<proteinExistence type="inferred from homology"/>
<dbReference type="Proteomes" id="UP000053776">
    <property type="component" value="Unassembled WGS sequence"/>
</dbReference>
<keyword evidence="8" id="KW-0472">Membrane</keyword>
<keyword evidence="7" id="KW-0496">Mitochondrion</keyword>
<keyword evidence="4" id="KW-0679">Respiratory chain</keyword>
<keyword evidence="9" id="KW-1015">Disulfide bond</keyword>
<evidence type="ECO:0000256" key="6">
    <source>
        <dbReference type="ARBA" id="ARBA00022982"/>
    </source>
</evidence>
<dbReference type="PANTHER" id="PTHR15336">
    <property type="entry name" value="UBIQUINOL-CYTOCHROME C REDUCTASE COMPLEX 7.8 KDA PROTEIN"/>
    <property type="match status" value="1"/>
</dbReference>
<dbReference type="EMBL" id="KQ235101">
    <property type="protein sequence ID" value="KMZ90827.1"/>
    <property type="molecule type" value="Genomic_DNA"/>
</dbReference>
<keyword evidence="6" id="KW-0249">Electron transport</keyword>
<name>A0A0J9T683_PLAVI</name>
<evidence type="ECO:0000256" key="9">
    <source>
        <dbReference type="ARBA" id="ARBA00023157"/>
    </source>
</evidence>
<evidence type="ECO:0000256" key="5">
    <source>
        <dbReference type="ARBA" id="ARBA00022792"/>
    </source>
</evidence>
<evidence type="ECO:0000313" key="12">
    <source>
        <dbReference type="EMBL" id="KMZ90827.1"/>
    </source>
</evidence>
<dbReference type="InterPro" id="IPR036811">
    <property type="entry name" value="Ubol_cytC_Rdtase_hinge_dom_sf"/>
</dbReference>
<gene>
    <name evidence="11" type="ORF">PVMG_02773</name>
    <name evidence="12" type="ORF">PVMG_06261</name>
</gene>
<protein>
    <recommendedName>
        <fullName evidence="10">Ubiquinol-cytochrome C reductase hinge domain-containing protein</fullName>
    </recommendedName>
</protein>